<evidence type="ECO:0000313" key="1">
    <source>
        <dbReference type="EMBL" id="EKC53023.1"/>
    </source>
</evidence>
<protein>
    <submittedName>
        <fullName evidence="1">Oxidoreductase, NAD-binding domain protein</fullName>
    </submittedName>
</protein>
<gene>
    <name evidence="1" type="ORF">OBE_12797</name>
</gene>
<feature type="non-terminal residue" evidence="1">
    <location>
        <position position="1"/>
    </location>
</feature>
<organism evidence="1">
    <name type="scientific">human gut metagenome</name>
    <dbReference type="NCBI Taxonomy" id="408170"/>
    <lineage>
        <taxon>unclassified sequences</taxon>
        <taxon>metagenomes</taxon>
        <taxon>organismal metagenomes</taxon>
    </lineage>
</organism>
<dbReference type="EMBL" id="AJWZ01008832">
    <property type="protein sequence ID" value="EKC53023.1"/>
    <property type="molecule type" value="Genomic_DNA"/>
</dbReference>
<comment type="caution">
    <text evidence="1">The sequence shown here is derived from an EMBL/GenBank/DDBJ whole genome shotgun (WGS) entry which is preliminary data.</text>
</comment>
<dbReference type="Gene3D" id="3.30.360.10">
    <property type="entry name" value="Dihydrodipicolinate Reductase, domain 2"/>
    <property type="match status" value="1"/>
</dbReference>
<proteinExistence type="predicted"/>
<sequence>QHDVMNPRPYSRMYQLTGTKGFANKYPIEQYCFRPNQIDSTSIPDHENLSMHSAVPEKVKEALMSQYKHPIHQELEETAKKIGGHGGMDFIMDYRLVYCLRNGLPLDMDIYDLAEWCCMAELTRLSIENGNAPVAVPDFTRGNWNKVDGYHHAFAQ</sequence>
<name>K1S6G7_9ZZZZ</name>
<dbReference type="AlphaFoldDB" id="K1S6G7"/>
<reference evidence="1" key="1">
    <citation type="journal article" date="2013" name="Environ. Microbiol.">
        <title>Microbiota from the distal guts of lean and obese adolescents exhibit partial functional redundancy besides clear differences in community structure.</title>
        <authorList>
            <person name="Ferrer M."/>
            <person name="Ruiz A."/>
            <person name="Lanza F."/>
            <person name="Haange S.B."/>
            <person name="Oberbach A."/>
            <person name="Till H."/>
            <person name="Bargiela R."/>
            <person name="Campoy C."/>
            <person name="Segura M.T."/>
            <person name="Richter M."/>
            <person name="von Bergen M."/>
            <person name="Seifert J."/>
            <person name="Suarez A."/>
        </authorList>
    </citation>
    <scope>NUCLEOTIDE SEQUENCE</scope>
</reference>
<accession>K1S6G7</accession>